<protein>
    <submittedName>
        <fullName evidence="2">Molybdopterin-guanine dinucleotide biosynthesis protein B</fullName>
    </submittedName>
</protein>
<name>A0ABT9VBH4_9BACI</name>
<dbReference type="NCBIfam" id="TIGR00176">
    <property type="entry name" value="mobB"/>
    <property type="match status" value="1"/>
</dbReference>
<dbReference type="InterPro" id="IPR004435">
    <property type="entry name" value="MobB_dom"/>
</dbReference>
<gene>
    <name evidence="2" type="ORF">J2S77_000229</name>
</gene>
<comment type="caution">
    <text evidence="2">The sequence shown here is derived from an EMBL/GenBank/DDBJ whole genome shotgun (WGS) entry which is preliminary data.</text>
</comment>
<keyword evidence="3" id="KW-1185">Reference proteome</keyword>
<dbReference type="SUPFAM" id="SSF52540">
    <property type="entry name" value="P-loop containing nucleoside triphosphate hydrolases"/>
    <property type="match status" value="1"/>
</dbReference>
<feature type="domain" description="Molybdopterin-guanine dinucleotide biosynthesis protein B (MobB)" evidence="1">
    <location>
        <begin position="7"/>
        <end position="128"/>
    </location>
</feature>
<proteinExistence type="predicted"/>
<dbReference type="Proteomes" id="UP001224359">
    <property type="component" value="Unassembled WGS sequence"/>
</dbReference>
<dbReference type="InterPro" id="IPR052539">
    <property type="entry name" value="MGD_biosynthesis_adapter"/>
</dbReference>
<evidence type="ECO:0000313" key="3">
    <source>
        <dbReference type="Proteomes" id="UP001224359"/>
    </source>
</evidence>
<evidence type="ECO:0000259" key="1">
    <source>
        <dbReference type="Pfam" id="PF03205"/>
    </source>
</evidence>
<dbReference type="RefSeq" id="WP_306973859.1">
    <property type="nucleotide sequence ID" value="NZ_JAUSTQ010000001.1"/>
</dbReference>
<dbReference type="PANTHER" id="PTHR40072:SF1">
    <property type="entry name" value="MOLYBDOPTERIN-GUANINE DINUCLEOTIDE BIOSYNTHESIS ADAPTER PROTEIN"/>
    <property type="match status" value="1"/>
</dbReference>
<sequence>MDELNNVLQIVGFKNSGKTTITNLLIEETKRLGLTVSVIKHHGHQAKLKTPDPSVDSMQHLEHGADCSLVYGNGLLQIHDRLGEQDGLASMLDYVQKYPTDIILIEGYKEAPYPKVVLYRDEEDRQVLQDLQQIEHMQWSHAEQLGETMRMWYRTWLGENNETV</sequence>
<organism evidence="2 3">
    <name type="scientific">Alkalibacillus salilacus</name>
    <dbReference type="NCBI Taxonomy" id="284582"/>
    <lineage>
        <taxon>Bacteria</taxon>
        <taxon>Bacillati</taxon>
        <taxon>Bacillota</taxon>
        <taxon>Bacilli</taxon>
        <taxon>Bacillales</taxon>
        <taxon>Bacillaceae</taxon>
        <taxon>Alkalibacillus</taxon>
    </lineage>
</organism>
<dbReference type="InterPro" id="IPR027417">
    <property type="entry name" value="P-loop_NTPase"/>
</dbReference>
<reference evidence="2 3" key="1">
    <citation type="submission" date="2023-07" db="EMBL/GenBank/DDBJ databases">
        <title>Genomic Encyclopedia of Type Strains, Phase IV (KMG-IV): sequencing the most valuable type-strain genomes for metagenomic binning, comparative biology and taxonomic classification.</title>
        <authorList>
            <person name="Goeker M."/>
        </authorList>
    </citation>
    <scope>NUCLEOTIDE SEQUENCE [LARGE SCALE GENOMIC DNA]</scope>
    <source>
        <strain evidence="2 3">DSM 16460</strain>
    </source>
</reference>
<dbReference type="EMBL" id="JAUSTQ010000001">
    <property type="protein sequence ID" value="MDQ0158279.1"/>
    <property type="molecule type" value="Genomic_DNA"/>
</dbReference>
<dbReference type="Pfam" id="PF03205">
    <property type="entry name" value="MobB"/>
    <property type="match status" value="1"/>
</dbReference>
<dbReference type="PANTHER" id="PTHR40072">
    <property type="entry name" value="MOLYBDOPTERIN-GUANINE DINUCLEOTIDE BIOSYNTHESIS ADAPTER PROTEIN-RELATED"/>
    <property type="match status" value="1"/>
</dbReference>
<dbReference type="Gene3D" id="3.40.50.300">
    <property type="entry name" value="P-loop containing nucleotide triphosphate hydrolases"/>
    <property type="match status" value="1"/>
</dbReference>
<evidence type="ECO:0000313" key="2">
    <source>
        <dbReference type="EMBL" id="MDQ0158279.1"/>
    </source>
</evidence>
<accession>A0ABT9VBH4</accession>